<dbReference type="InterPro" id="IPR045851">
    <property type="entry name" value="AMP-bd_C_sf"/>
</dbReference>
<dbReference type="Gene3D" id="3.30.300.30">
    <property type="match status" value="1"/>
</dbReference>
<dbReference type="InterPro" id="IPR023213">
    <property type="entry name" value="CAT-like_dom_sf"/>
</dbReference>
<dbReference type="InterPro" id="IPR009081">
    <property type="entry name" value="PP-bd_ACP"/>
</dbReference>
<keyword evidence="6" id="KW-1185">Reference proteome</keyword>
<dbReference type="InterPro" id="IPR044894">
    <property type="entry name" value="TubC_N_sf"/>
</dbReference>
<dbReference type="Pfam" id="PF00550">
    <property type="entry name" value="PP-binding"/>
    <property type="match status" value="1"/>
</dbReference>
<evidence type="ECO:0000256" key="3">
    <source>
        <dbReference type="SAM" id="MobiDB-lite"/>
    </source>
</evidence>
<gene>
    <name evidence="5" type="ORF">M3P21_16510</name>
</gene>
<dbReference type="InterPro" id="IPR036736">
    <property type="entry name" value="ACP-like_sf"/>
</dbReference>
<dbReference type="InterPro" id="IPR010071">
    <property type="entry name" value="AA_adenyl_dom"/>
</dbReference>
<dbReference type="InterPro" id="IPR020806">
    <property type="entry name" value="PKS_PP-bd"/>
</dbReference>
<dbReference type="Pfam" id="PF00668">
    <property type="entry name" value="Condensation"/>
    <property type="match status" value="1"/>
</dbReference>
<dbReference type="Gene3D" id="1.10.10.1830">
    <property type="entry name" value="Non-ribosomal peptide synthase, adenylation domain"/>
    <property type="match status" value="1"/>
</dbReference>
<dbReference type="CDD" id="cd19531">
    <property type="entry name" value="LCL_NRPS-like"/>
    <property type="match status" value="1"/>
</dbReference>
<dbReference type="EMBL" id="JAMFMB010000023">
    <property type="protein sequence ID" value="MCL6285133.1"/>
    <property type="molecule type" value="Genomic_DNA"/>
</dbReference>
<evidence type="ECO:0000313" key="6">
    <source>
        <dbReference type="Proteomes" id="UP001203880"/>
    </source>
</evidence>
<dbReference type="InterPro" id="IPR001242">
    <property type="entry name" value="Condensation_dom"/>
</dbReference>
<dbReference type="SMART" id="SM00823">
    <property type="entry name" value="PKS_PP"/>
    <property type="match status" value="1"/>
</dbReference>
<keyword evidence="2" id="KW-0597">Phosphoprotein</keyword>
<proteinExistence type="predicted"/>
<evidence type="ECO:0000313" key="5">
    <source>
        <dbReference type="EMBL" id="MCL6285133.1"/>
    </source>
</evidence>
<feature type="region of interest" description="Disordered" evidence="3">
    <location>
        <begin position="1136"/>
        <end position="1157"/>
    </location>
</feature>
<dbReference type="RefSeq" id="WP_249711628.1">
    <property type="nucleotide sequence ID" value="NZ_JAMFMB010000023.1"/>
</dbReference>
<accession>A0ABT0Q7K0</accession>
<dbReference type="Pfam" id="PF00501">
    <property type="entry name" value="AMP-binding"/>
    <property type="match status" value="1"/>
</dbReference>
<dbReference type="Gene3D" id="2.30.38.10">
    <property type="entry name" value="Luciferase, Domain 3"/>
    <property type="match status" value="1"/>
</dbReference>
<dbReference type="Proteomes" id="UP001203880">
    <property type="component" value="Unassembled WGS sequence"/>
</dbReference>
<evidence type="ECO:0000259" key="4">
    <source>
        <dbReference type="PROSITE" id="PS50075"/>
    </source>
</evidence>
<evidence type="ECO:0000256" key="1">
    <source>
        <dbReference type="ARBA" id="ARBA00022450"/>
    </source>
</evidence>
<dbReference type="InterPro" id="IPR020845">
    <property type="entry name" value="AMP-binding_CS"/>
</dbReference>
<dbReference type="InterPro" id="IPR000873">
    <property type="entry name" value="AMP-dep_synth/lig_dom"/>
</dbReference>
<dbReference type="Pfam" id="PF18563">
    <property type="entry name" value="TubC_N"/>
    <property type="match status" value="1"/>
</dbReference>
<dbReference type="CDD" id="cd12116">
    <property type="entry name" value="A_NRPS_Ta1_like"/>
    <property type="match status" value="1"/>
</dbReference>
<dbReference type="NCBIfam" id="TIGR01733">
    <property type="entry name" value="AA-adenyl-dom"/>
    <property type="match status" value="1"/>
</dbReference>
<dbReference type="SUPFAM" id="SSF52777">
    <property type="entry name" value="CoA-dependent acyltransferases"/>
    <property type="match status" value="2"/>
</dbReference>
<dbReference type="PANTHER" id="PTHR45527">
    <property type="entry name" value="NONRIBOSOMAL PEPTIDE SYNTHETASE"/>
    <property type="match status" value="1"/>
</dbReference>
<dbReference type="Gene3D" id="3.40.50.1820">
    <property type="entry name" value="alpha/beta hydrolase"/>
    <property type="match status" value="1"/>
</dbReference>
<evidence type="ECO:0000256" key="2">
    <source>
        <dbReference type="ARBA" id="ARBA00022553"/>
    </source>
</evidence>
<protein>
    <submittedName>
        <fullName evidence="5">Amino acid adenylation domain-containing protein</fullName>
    </submittedName>
</protein>
<sequence length="1157" mass="128169">MTVSPQSATVKSNSSDVLEQQQADARALLQRLAQRRIQVKLADGKLRILAPKGSVDAQLKAELAQLRDVIVKVLADGHQQNREPRRHVPFGKVSRVGEMTMSFAQQRLWFLNLLDPNSPAYVISSASRVRGEVKVDLLRESIMLLSDRHEALRMRFGERDGRPVAETLDHSPPDVDVIEEPCVPVEEREGVARKLIADQLRVAMDLANGPLVALTVISFAPNDHVLLFRVHHIVADGWSMSVLTREFMAIYECLKNGKPLALPEVVAHCVDHAAWEKRCVDSGVWDRDVAYWKSALVGSPSAVELPLDHPRPAQISYRGGRMSTEFDSETLKQVHRFCRTRGVTPFMMLIAVLQVLLYRHSGQEDVLVGSPIANRNLAEFEAMIGCVINNVVLRGDLSGNPDFSSFLQQIRNTSLKAVEHSEPPFDLVVNELNPDRSLNHAPIFQVLFTLMNFDYEDGSPEGMEIEPLPIDAGTTRFDLAVEMAEYRGVLKVSYEYSTDLFDAATIELFHRRYLSLLNSVMSEPERRLDDFSISDYETKQPVVSAQRDIEIPQDLTTPGLIVEAALANPERDAIIQGDVSLSYEQLLVRAEVLAGHLIERGVRVGDIVAVAKERGPELIVAMLAVWKVGATYLPVDPYHPSDRLAMIFEDAEPLAVLADANLSGQLPCDPSLVIVTDRIFERQPVSAAAWADVASNDLAYLIYTSGSTGKPKGVEIMHRNLVTFLKAMQQTPGFGSQDVLLSVTTPAFDIAGLEFWLPLISGGTVVVADRSETLSGKALANLIDQHQITVMQATPATWRMLIDEGWVGANRMKALCGGEAMPRSLAEALVPRVGELWNMYGPTETTIWSTHNLIRHPDQAAYIGRPIANTQAFVLDSAGNLASTGVVGELCIGGDGVARGYRNRKDLTDERFVEIKAPNGQMIRIYRTGDLVRRTHDDHLMYLGRNDFQVKVRGFRIELGEIETRLSELAEVADCAVSAINGPGEEMSLVAYVVPKGGKEFSESEAKTRLRATMPEYMVPRYFLTLDALPLTPNNKLDRNNLPLPDLSAMKQIEEADLGNVVMSPVERKVAGIWKSILQIGAVGLHSSFFDVGGHSLLLVRLHEELKKEFGEKMSVIELFQKTTVAQQSDRLGAEQLRAETSAVSRAKSRAERLKHD</sequence>
<dbReference type="Gene3D" id="3.30.559.10">
    <property type="entry name" value="Chloramphenicol acetyltransferase-like domain"/>
    <property type="match status" value="1"/>
</dbReference>
<dbReference type="SUPFAM" id="SSF47336">
    <property type="entry name" value="ACP-like"/>
    <property type="match status" value="1"/>
</dbReference>
<dbReference type="PROSITE" id="PS50075">
    <property type="entry name" value="CARRIER"/>
    <property type="match status" value="1"/>
</dbReference>
<organism evidence="5 6">
    <name type="scientific">Ruegeria spongiae</name>
    <dbReference type="NCBI Taxonomy" id="2942209"/>
    <lineage>
        <taxon>Bacteria</taxon>
        <taxon>Pseudomonadati</taxon>
        <taxon>Pseudomonadota</taxon>
        <taxon>Alphaproteobacteria</taxon>
        <taxon>Rhodobacterales</taxon>
        <taxon>Roseobacteraceae</taxon>
        <taxon>Ruegeria</taxon>
    </lineage>
</organism>
<keyword evidence="1" id="KW-0596">Phosphopantetheine</keyword>
<dbReference type="Gene3D" id="3.40.50.980">
    <property type="match status" value="2"/>
</dbReference>
<dbReference type="InterPro" id="IPR029058">
    <property type="entry name" value="AB_hydrolase_fold"/>
</dbReference>
<dbReference type="PANTHER" id="PTHR45527:SF1">
    <property type="entry name" value="FATTY ACID SYNTHASE"/>
    <property type="match status" value="1"/>
</dbReference>
<feature type="domain" description="Carrier" evidence="4">
    <location>
        <begin position="1061"/>
        <end position="1136"/>
    </location>
</feature>
<comment type="caution">
    <text evidence="5">The sequence shown here is derived from an EMBL/GenBank/DDBJ whole genome shotgun (WGS) entry which is preliminary data.</text>
</comment>
<dbReference type="InterPro" id="IPR041464">
    <property type="entry name" value="TubC_N"/>
</dbReference>
<dbReference type="Pfam" id="PF13193">
    <property type="entry name" value="AMP-binding_C"/>
    <property type="match status" value="1"/>
</dbReference>
<reference evidence="5" key="1">
    <citation type="submission" date="2022-05" db="EMBL/GenBank/DDBJ databases">
        <authorList>
            <person name="Park J.-S."/>
        </authorList>
    </citation>
    <scope>NUCLEOTIDE SEQUENCE</scope>
    <source>
        <strain evidence="5">2012CJ41-6</strain>
    </source>
</reference>
<dbReference type="InterPro" id="IPR025110">
    <property type="entry name" value="AMP-bd_C"/>
</dbReference>
<dbReference type="PROSITE" id="PS00455">
    <property type="entry name" value="AMP_BINDING"/>
    <property type="match status" value="1"/>
</dbReference>
<dbReference type="SUPFAM" id="SSF56801">
    <property type="entry name" value="Acetyl-CoA synthetase-like"/>
    <property type="match status" value="1"/>
</dbReference>
<dbReference type="Gene3D" id="3.30.559.30">
    <property type="entry name" value="Nonribosomal peptide synthetase, condensation domain"/>
    <property type="match status" value="1"/>
</dbReference>
<name>A0ABT0Q7K0_9RHOB</name>